<evidence type="ECO:0000313" key="6">
    <source>
        <dbReference type="Proteomes" id="UP000599312"/>
    </source>
</evidence>
<keyword evidence="2" id="KW-0238">DNA-binding</keyword>
<keyword evidence="3" id="KW-0804">Transcription</keyword>
<dbReference type="Proteomes" id="UP000599312">
    <property type="component" value="Unassembled WGS sequence"/>
</dbReference>
<name>A0A931BTB0_9HYPH</name>
<dbReference type="Gene3D" id="1.10.10.10">
    <property type="entry name" value="Winged helix-like DNA-binding domain superfamily/Winged helix DNA-binding domain"/>
    <property type="match status" value="1"/>
</dbReference>
<feature type="domain" description="HTH gntR-type" evidence="4">
    <location>
        <begin position="78"/>
        <end position="118"/>
    </location>
</feature>
<evidence type="ECO:0000256" key="2">
    <source>
        <dbReference type="ARBA" id="ARBA00023125"/>
    </source>
</evidence>
<evidence type="ECO:0000313" key="5">
    <source>
        <dbReference type="EMBL" id="MBF9235329.1"/>
    </source>
</evidence>
<dbReference type="Pfam" id="PF00392">
    <property type="entry name" value="GntR"/>
    <property type="match status" value="1"/>
</dbReference>
<evidence type="ECO:0000256" key="1">
    <source>
        <dbReference type="ARBA" id="ARBA00023015"/>
    </source>
</evidence>
<proteinExistence type="predicted"/>
<accession>A0A931BTB0</accession>
<dbReference type="EMBL" id="JADQDO010000012">
    <property type="protein sequence ID" value="MBF9235329.1"/>
    <property type="molecule type" value="Genomic_DNA"/>
</dbReference>
<dbReference type="InterPro" id="IPR000524">
    <property type="entry name" value="Tscrpt_reg_HTH_GntR"/>
</dbReference>
<comment type="caution">
    <text evidence="5">The sequence shown here is derived from an EMBL/GenBank/DDBJ whole genome shotgun (WGS) entry which is preliminary data.</text>
</comment>
<protein>
    <submittedName>
        <fullName evidence="5">GntR family transcriptional regulator</fullName>
    </submittedName>
</protein>
<reference evidence="5" key="1">
    <citation type="submission" date="2020-11" db="EMBL/GenBank/DDBJ databases">
        <authorList>
            <person name="Kim M.K."/>
        </authorList>
    </citation>
    <scope>NUCLEOTIDE SEQUENCE</scope>
    <source>
        <strain evidence="5">BT350</strain>
    </source>
</reference>
<gene>
    <name evidence="5" type="ORF">I2H38_18315</name>
</gene>
<keyword evidence="1" id="KW-0805">Transcription regulation</keyword>
<dbReference type="AlphaFoldDB" id="A0A931BTB0"/>
<dbReference type="InterPro" id="IPR036390">
    <property type="entry name" value="WH_DNA-bd_sf"/>
</dbReference>
<keyword evidence="6" id="KW-1185">Reference proteome</keyword>
<dbReference type="InterPro" id="IPR036388">
    <property type="entry name" value="WH-like_DNA-bd_sf"/>
</dbReference>
<sequence length="131" mass="15360">MAHLASLFKTLFPYQRWLFRIETLRHSRFVTGKVHQECRVKLRRHAIIVYTKYLSWGNFRSIEVVKTSSVPLHLEILRATERHVISGKLKSGHELPDEHKLAERYDFSRMTAKKALSRCSGALCNDRPRAE</sequence>
<dbReference type="GO" id="GO:0003677">
    <property type="term" value="F:DNA binding"/>
    <property type="evidence" value="ECO:0007669"/>
    <property type="project" value="UniProtKB-KW"/>
</dbReference>
<organism evidence="5 6">
    <name type="scientific">Microvirga alba</name>
    <dbReference type="NCBI Taxonomy" id="2791025"/>
    <lineage>
        <taxon>Bacteria</taxon>
        <taxon>Pseudomonadati</taxon>
        <taxon>Pseudomonadota</taxon>
        <taxon>Alphaproteobacteria</taxon>
        <taxon>Hyphomicrobiales</taxon>
        <taxon>Methylobacteriaceae</taxon>
        <taxon>Microvirga</taxon>
    </lineage>
</organism>
<evidence type="ECO:0000259" key="4">
    <source>
        <dbReference type="Pfam" id="PF00392"/>
    </source>
</evidence>
<dbReference type="SUPFAM" id="SSF46785">
    <property type="entry name" value="Winged helix' DNA-binding domain"/>
    <property type="match status" value="1"/>
</dbReference>
<evidence type="ECO:0000256" key="3">
    <source>
        <dbReference type="ARBA" id="ARBA00023163"/>
    </source>
</evidence>
<dbReference type="GO" id="GO:0003700">
    <property type="term" value="F:DNA-binding transcription factor activity"/>
    <property type="evidence" value="ECO:0007669"/>
    <property type="project" value="InterPro"/>
</dbReference>